<feature type="active site" evidence="7">
    <location>
        <position position="131"/>
    </location>
</feature>
<dbReference type="RefSeq" id="WP_078319683.1">
    <property type="nucleotide sequence ID" value="NZ_FXTS01000003.1"/>
</dbReference>
<keyword evidence="3 7" id="KW-0808">Transferase</keyword>
<dbReference type="PANTHER" id="PTHR10629:SF52">
    <property type="entry name" value="DNA (CYTOSINE-5)-METHYLTRANSFERASE 1"/>
    <property type="match status" value="1"/>
</dbReference>
<dbReference type="Proteomes" id="UP000190064">
    <property type="component" value="Unassembled WGS sequence"/>
</dbReference>
<proteinExistence type="inferred from homology"/>
<dbReference type="InterPro" id="IPR050390">
    <property type="entry name" value="C5-Methyltransferase"/>
</dbReference>
<comment type="caution">
    <text evidence="9">The sequence shown here is derived from an EMBL/GenBank/DDBJ whole genome shotgun (WGS) entry which is preliminary data.</text>
</comment>
<dbReference type="GO" id="GO:0044027">
    <property type="term" value="P:negative regulation of gene expression via chromosomal CpG island methylation"/>
    <property type="evidence" value="ECO:0007669"/>
    <property type="project" value="TreeGrafter"/>
</dbReference>
<organism evidence="9 10">
    <name type="scientific">Oceanospirillum linum</name>
    <dbReference type="NCBI Taxonomy" id="966"/>
    <lineage>
        <taxon>Bacteria</taxon>
        <taxon>Pseudomonadati</taxon>
        <taxon>Pseudomonadota</taxon>
        <taxon>Gammaproteobacteria</taxon>
        <taxon>Oceanospirillales</taxon>
        <taxon>Oceanospirillaceae</taxon>
        <taxon>Oceanospirillum</taxon>
    </lineage>
</organism>
<dbReference type="EC" id="2.1.1.37" evidence="1"/>
<dbReference type="SUPFAM" id="SSF53335">
    <property type="entry name" value="S-adenosyl-L-methionine-dependent methyltransferases"/>
    <property type="match status" value="1"/>
</dbReference>
<name>A0A1T1HBV3_OCELI</name>
<evidence type="ECO:0000256" key="7">
    <source>
        <dbReference type="PROSITE-ProRule" id="PRU01016"/>
    </source>
</evidence>
<dbReference type="GO" id="GO:0009307">
    <property type="term" value="P:DNA restriction-modification system"/>
    <property type="evidence" value="ECO:0007669"/>
    <property type="project" value="UniProtKB-KW"/>
</dbReference>
<reference evidence="9" key="1">
    <citation type="submission" date="2017-02" db="EMBL/GenBank/DDBJ databases">
        <title>Draft Genome Sequence of the Salt Water Bacterium Oceanospirillum linum ATCC 11336.</title>
        <authorList>
            <person name="Trachtenberg A.M."/>
            <person name="Carney J.G."/>
            <person name="Linnane J.D."/>
            <person name="Rheaume B.A."/>
            <person name="Pitts N.L."/>
            <person name="Mykles D.L."/>
            <person name="Maclea K.S."/>
        </authorList>
    </citation>
    <scope>NUCLEOTIDE SEQUENCE [LARGE SCALE GENOMIC DNA]</scope>
    <source>
        <strain evidence="9">ATCC 11336</strain>
    </source>
</reference>
<evidence type="ECO:0000313" key="9">
    <source>
        <dbReference type="EMBL" id="OOV87321.1"/>
    </source>
</evidence>
<dbReference type="GO" id="GO:0032259">
    <property type="term" value="P:methylation"/>
    <property type="evidence" value="ECO:0007669"/>
    <property type="project" value="UniProtKB-KW"/>
</dbReference>
<dbReference type="InterPro" id="IPR029063">
    <property type="entry name" value="SAM-dependent_MTases_sf"/>
</dbReference>
<dbReference type="Gene3D" id="3.90.120.10">
    <property type="entry name" value="DNA Methylase, subunit A, domain 2"/>
    <property type="match status" value="1"/>
</dbReference>
<evidence type="ECO:0000256" key="2">
    <source>
        <dbReference type="ARBA" id="ARBA00022603"/>
    </source>
</evidence>
<evidence type="ECO:0000256" key="3">
    <source>
        <dbReference type="ARBA" id="ARBA00022679"/>
    </source>
</evidence>
<dbReference type="GO" id="GO:0003886">
    <property type="term" value="F:DNA (cytosine-5-)-methyltransferase activity"/>
    <property type="evidence" value="ECO:0007669"/>
    <property type="project" value="UniProtKB-EC"/>
</dbReference>
<dbReference type="PRINTS" id="PR00105">
    <property type="entry name" value="C5METTRFRASE"/>
</dbReference>
<sequence length="521" mass="59147">MKKTVNIIDLFAGPGGLGEGFSAFQSDKTQFKIRMSVEREVSAHKTLTLRAFFRLLKAQGKELSYFDYVEGRISKEVLVERHADLWKEASAETLGEPTALGDDNDRIIPKLQQLKERYKGEPWVVIGGPPCQAYSLVGRARNKGIKGYTAEADHRHFLYQEYLNVLSIIQPDVFVMENVKGILSSKVQGDFIFPRILEDLKNPSFAINKIKDGRKYHIYSFVKLPDCNELFDTKYSDNRDFIIRAEDYGVPQARHRVILLGVAEDSSARPRILRQKTTVPVEDVLKGLPSLRSKLSKERDSDAKWKEVICDQVTILAQSLKGNKKYKAVIEQMKIAAKQLKFSSPIVGESYPELPSQLDESVLTRWLLSQRPNKVLNHHARGHMNSDLARYLFSACWADPSVFGSSDKPFPKAEDYPDLLAPDHANWKSGKFADRFRVQRKGRPATTVTSHISKDGHYFIHPDATQCRSLTVREAARIQTFPDNYFFEGNRTQQYVQVGNAVPPFLAVQLAKVVSELLLIE</sequence>
<dbReference type="InterPro" id="IPR001525">
    <property type="entry name" value="C5_MeTfrase"/>
</dbReference>
<gene>
    <name evidence="9" type="ORF">BTA35_0210145</name>
</gene>
<dbReference type="STRING" id="966.BTA35_0210145"/>
<protein>
    <recommendedName>
        <fullName evidence="1">DNA (cytosine-5-)-methyltransferase</fullName>
        <ecNumber evidence="1">2.1.1.37</ecNumber>
    </recommendedName>
</protein>
<dbReference type="NCBIfam" id="TIGR00675">
    <property type="entry name" value="dcm"/>
    <property type="match status" value="1"/>
</dbReference>
<comment type="catalytic activity">
    <reaction evidence="6">
        <text>a 2'-deoxycytidine in DNA + S-adenosyl-L-methionine = a 5-methyl-2'-deoxycytidine in DNA + S-adenosyl-L-homocysteine + H(+)</text>
        <dbReference type="Rhea" id="RHEA:13681"/>
        <dbReference type="Rhea" id="RHEA-COMP:11369"/>
        <dbReference type="Rhea" id="RHEA-COMP:11370"/>
        <dbReference type="ChEBI" id="CHEBI:15378"/>
        <dbReference type="ChEBI" id="CHEBI:57856"/>
        <dbReference type="ChEBI" id="CHEBI:59789"/>
        <dbReference type="ChEBI" id="CHEBI:85452"/>
        <dbReference type="ChEBI" id="CHEBI:85454"/>
        <dbReference type="EC" id="2.1.1.37"/>
    </reaction>
</comment>
<dbReference type="Gene3D" id="3.40.50.150">
    <property type="entry name" value="Vaccinia Virus protein VP39"/>
    <property type="match status" value="1"/>
</dbReference>
<keyword evidence="4 7" id="KW-0949">S-adenosyl-L-methionine</keyword>
<evidence type="ECO:0000256" key="6">
    <source>
        <dbReference type="ARBA" id="ARBA00047422"/>
    </source>
</evidence>
<evidence type="ECO:0000256" key="4">
    <source>
        <dbReference type="ARBA" id="ARBA00022691"/>
    </source>
</evidence>
<dbReference type="Pfam" id="PF00145">
    <property type="entry name" value="DNA_methylase"/>
    <property type="match status" value="2"/>
</dbReference>
<dbReference type="GO" id="GO:0003677">
    <property type="term" value="F:DNA binding"/>
    <property type="evidence" value="ECO:0007669"/>
    <property type="project" value="TreeGrafter"/>
</dbReference>
<keyword evidence="10" id="KW-1185">Reference proteome</keyword>
<accession>A0A1T1HBV3</accession>
<dbReference type="REBASE" id="203593">
    <property type="entry name" value="M.Oli11336ORF210145P"/>
</dbReference>
<dbReference type="EMBL" id="MTSD02000003">
    <property type="protein sequence ID" value="OOV87321.1"/>
    <property type="molecule type" value="Genomic_DNA"/>
</dbReference>
<dbReference type="AlphaFoldDB" id="A0A1T1HBV3"/>
<evidence type="ECO:0000256" key="5">
    <source>
        <dbReference type="ARBA" id="ARBA00022747"/>
    </source>
</evidence>
<keyword evidence="2 7" id="KW-0489">Methyltransferase</keyword>
<keyword evidence="5" id="KW-0680">Restriction system</keyword>
<comment type="similarity">
    <text evidence="7 8">Belongs to the class I-like SAM-binding methyltransferase superfamily. C5-methyltransferase family.</text>
</comment>
<evidence type="ECO:0000256" key="1">
    <source>
        <dbReference type="ARBA" id="ARBA00011975"/>
    </source>
</evidence>
<evidence type="ECO:0000256" key="8">
    <source>
        <dbReference type="RuleBase" id="RU000416"/>
    </source>
</evidence>
<evidence type="ECO:0000313" key="10">
    <source>
        <dbReference type="Proteomes" id="UP000190064"/>
    </source>
</evidence>
<dbReference type="PROSITE" id="PS51679">
    <property type="entry name" value="SAM_MT_C5"/>
    <property type="match status" value="1"/>
</dbReference>
<dbReference type="PANTHER" id="PTHR10629">
    <property type="entry name" value="CYTOSINE-SPECIFIC METHYLTRANSFERASE"/>
    <property type="match status" value="1"/>
</dbReference>